<dbReference type="InterPro" id="IPR053178">
    <property type="entry name" value="Osmoadaptation_assoc"/>
</dbReference>
<comment type="caution">
    <text evidence="1">The sequence shown here is derived from an EMBL/GenBank/DDBJ whole genome shotgun (WGS) entry which is preliminary data.</text>
</comment>
<dbReference type="EMBL" id="AMGV01000027">
    <property type="protein sequence ID" value="KEF51148.1"/>
    <property type="molecule type" value="Genomic_DNA"/>
</dbReference>
<evidence type="ECO:0000313" key="2">
    <source>
        <dbReference type="Proteomes" id="UP000027920"/>
    </source>
</evidence>
<dbReference type="PANTHER" id="PTHR38111">
    <property type="entry name" value="ZN(2)-C6 FUNGAL-TYPE DOMAIN-CONTAINING PROTEIN-RELATED"/>
    <property type="match status" value="1"/>
</dbReference>
<evidence type="ECO:0000313" key="1">
    <source>
        <dbReference type="EMBL" id="KEF51148.1"/>
    </source>
</evidence>
<dbReference type="STRING" id="1182545.A0A072NVU2"/>
<sequence>MFARSYGWRTSFQSVRELQSAAKRRMRPPNAPTVLVTASSDYGLQCDAGRPSCSQCTDRGVACKGYPTTLNIRFENPGAKLTGAVPGYEAKRPRNAIAIRNRLPEAALAILPQTCNTAALRSQLYGQYIEEYLPHSSGVWPELQTDLEVLPSTSWLHAASSVPASTPLLPDALAALSLAHLAQGAKRAEFLYQSRTAYVRALQGLNKVLQRDGQHLQDDTLAAVMALSIYEVSNFKQPYFVDWADFRSQMQSGSRTRAQGWVSHIRGAQALVQLRGQRNFSNSFSERLFLGSRLTEFISAIGKRKASPAALLWSTAHTQFETPTHIQLFEILHSLPGIMELADNINPSELEKLSQANQGRYTALFDELATNALKLDEQLNVWYAILKAQNQHHHRGELYWRSPSTLYRQLPPKSPVRDLPFEFFHCFPDSDIAQQVVLYWSGRLLLQSTIWLAKERLLRAGYSAAFGTHPSSSTLSLTSGATGLGLEAAHTLPQALPPEALLITQSLEYFVHPDMGFLGTNFVGFPMAVAQGALGHFEAPELAWFDVVFERMRQMKSGLRGFLDEMARGTGDAQLRLLRV</sequence>
<organism evidence="1 2">
    <name type="scientific">Exophiala aquamarina CBS 119918</name>
    <dbReference type="NCBI Taxonomy" id="1182545"/>
    <lineage>
        <taxon>Eukaryota</taxon>
        <taxon>Fungi</taxon>
        <taxon>Dikarya</taxon>
        <taxon>Ascomycota</taxon>
        <taxon>Pezizomycotina</taxon>
        <taxon>Eurotiomycetes</taxon>
        <taxon>Chaetothyriomycetidae</taxon>
        <taxon>Chaetothyriales</taxon>
        <taxon>Herpotrichiellaceae</taxon>
        <taxon>Exophiala</taxon>
    </lineage>
</organism>
<dbReference type="VEuPathDB" id="FungiDB:A1O9_12762"/>
<name>A0A072NVU2_9EURO</name>
<protein>
    <recommendedName>
        <fullName evidence="3">Zn(2)-C6 fungal-type domain-containing protein</fullName>
    </recommendedName>
</protein>
<accession>A0A072NVU2</accession>
<dbReference type="AlphaFoldDB" id="A0A072NVU2"/>
<proteinExistence type="predicted"/>
<keyword evidence="2" id="KW-1185">Reference proteome</keyword>
<dbReference type="Pfam" id="PF11951">
    <property type="entry name" value="Fungal_trans_2"/>
    <property type="match status" value="1"/>
</dbReference>
<dbReference type="InterPro" id="IPR021858">
    <property type="entry name" value="Fun_TF"/>
</dbReference>
<dbReference type="GeneID" id="25287656"/>
<dbReference type="PANTHER" id="PTHR38111:SF11">
    <property type="entry name" value="TRANSCRIPTION FACTOR DOMAIN-CONTAINING PROTEIN-RELATED"/>
    <property type="match status" value="1"/>
</dbReference>
<dbReference type="Proteomes" id="UP000027920">
    <property type="component" value="Unassembled WGS sequence"/>
</dbReference>
<reference evidence="1 2" key="1">
    <citation type="submission" date="2013-03" db="EMBL/GenBank/DDBJ databases">
        <title>The Genome Sequence of Exophiala aquamarina CBS 119918.</title>
        <authorList>
            <consortium name="The Broad Institute Genomics Platform"/>
            <person name="Cuomo C."/>
            <person name="de Hoog S."/>
            <person name="Gorbushina A."/>
            <person name="Walker B."/>
            <person name="Young S.K."/>
            <person name="Zeng Q."/>
            <person name="Gargeya S."/>
            <person name="Fitzgerald M."/>
            <person name="Haas B."/>
            <person name="Abouelleil A."/>
            <person name="Allen A.W."/>
            <person name="Alvarado L."/>
            <person name="Arachchi H.M."/>
            <person name="Berlin A.M."/>
            <person name="Chapman S.B."/>
            <person name="Gainer-Dewar J."/>
            <person name="Goldberg J."/>
            <person name="Griggs A."/>
            <person name="Gujja S."/>
            <person name="Hansen M."/>
            <person name="Howarth C."/>
            <person name="Imamovic A."/>
            <person name="Ireland A."/>
            <person name="Larimer J."/>
            <person name="McCowan C."/>
            <person name="Murphy C."/>
            <person name="Pearson M."/>
            <person name="Poon T.W."/>
            <person name="Priest M."/>
            <person name="Roberts A."/>
            <person name="Saif S."/>
            <person name="Shea T."/>
            <person name="Sisk P."/>
            <person name="Sykes S."/>
            <person name="Wortman J."/>
            <person name="Nusbaum C."/>
            <person name="Birren B."/>
        </authorList>
    </citation>
    <scope>NUCLEOTIDE SEQUENCE [LARGE SCALE GENOMIC DNA]</scope>
    <source>
        <strain evidence="1 2">CBS 119918</strain>
    </source>
</reference>
<evidence type="ECO:0008006" key="3">
    <source>
        <dbReference type="Google" id="ProtNLM"/>
    </source>
</evidence>
<dbReference type="HOGENOM" id="CLU_021599_2_2_1"/>
<dbReference type="OrthoDB" id="3525185at2759"/>
<dbReference type="RefSeq" id="XP_013253738.1">
    <property type="nucleotide sequence ID" value="XM_013398284.1"/>
</dbReference>
<gene>
    <name evidence="1" type="ORF">A1O9_12762</name>
</gene>